<accession>A0ABW5RE22</accession>
<keyword evidence="2" id="KW-1185">Reference proteome</keyword>
<dbReference type="EMBL" id="JBHUMM010000043">
    <property type="protein sequence ID" value="MFD2672995.1"/>
    <property type="molecule type" value="Genomic_DNA"/>
</dbReference>
<evidence type="ECO:0000313" key="1">
    <source>
        <dbReference type="EMBL" id="MFD2672995.1"/>
    </source>
</evidence>
<comment type="caution">
    <text evidence="1">The sequence shown here is derived from an EMBL/GenBank/DDBJ whole genome shotgun (WGS) entry which is preliminary data.</text>
</comment>
<gene>
    <name evidence="1" type="ORF">ACFSUC_15605</name>
</gene>
<evidence type="ECO:0000313" key="2">
    <source>
        <dbReference type="Proteomes" id="UP001597497"/>
    </source>
</evidence>
<reference evidence="2" key="1">
    <citation type="journal article" date="2019" name="Int. J. Syst. Evol. Microbiol.">
        <title>The Global Catalogue of Microorganisms (GCM) 10K type strain sequencing project: providing services to taxonomists for standard genome sequencing and annotation.</title>
        <authorList>
            <consortium name="The Broad Institute Genomics Platform"/>
            <consortium name="The Broad Institute Genome Sequencing Center for Infectious Disease"/>
            <person name="Wu L."/>
            <person name="Ma J."/>
        </authorList>
    </citation>
    <scope>NUCLEOTIDE SEQUENCE [LARGE SCALE GENOMIC DNA]</scope>
    <source>
        <strain evidence="2">KCTC 33676</strain>
    </source>
</reference>
<name>A0ABW5RE22_9BACL</name>
<dbReference type="Proteomes" id="UP001597497">
    <property type="component" value="Unassembled WGS sequence"/>
</dbReference>
<evidence type="ECO:0008006" key="3">
    <source>
        <dbReference type="Google" id="ProtNLM"/>
    </source>
</evidence>
<organism evidence="1 2">
    <name type="scientific">Marinicrinis sediminis</name>
    <dbReference type="NCBI Taxonomy" id="1652465"/>
    <lineage>
        <taxon>Bacteria</taxon>
        <taxon>Bacillati</taxon>
        <taxon>Bacillota</taxon>
        <taxon>Bacilli</taxon>
        <taxon>Bacillales</taxon>
        <taxon>Paenibacillaceae</taxon>
    </lineage>
</organism>
<protein>
    <recommendedName>
        <fullName evidence="3">DUF4375 domain-containing protein</fullName>
    </recommendedName>
</protein>
<dbReference type="RefSeq" id="WP_379930552.1">
    <property type="nucleotide sequence ID" value="NZ_JBHUMM010000043.1"/>
</dbReference>
<proteinExistence type="predicted"/>
<sequence>MNQTTKETWLAAAIMQVLTEQTKGAYLRLLDVAEIELDENGLAAELFVLFRFAASQGVKQTLAGKEAIDAGELLHILDTLLNEVIEQVLPAGREGLGVRLEMYEESIEEEGQWMSVFEDLVGEESEAFATEIQQLYEQVFEQTIRLIQDTDAAGTTMVH</sequence>